<dbReference type="Gene3D" id="3.40.50.150">
    <property type="entry name" value="Vaccinia Virus protein VP39"/>
    <property type="match status" value="1"/>
</dbReference>
<dbReference type="SUPFAM" id="SSF53335">
    <property type="entry name" value="S-adenosyl-L-methionine-dependent methyltransferases"/>
    <property type="match status" value="1"/>
</dbReference>
<keyword evidence="1" id="KW-0489">Methyltransferase</keyword>
<dbReference type="RefSeq" id="WP_195172982.1">
    <property type="nucleotide sequence ID" value="NZ_CP062983.1"/>
</dbReference>
<dbReference type="EMBL" id="CP062983">
    <property type="protein sequence ID" value="QPC84919.1"/>
    <property type="molecule type" value="Genomic_DNA"/>
</dbReference>
<accession>A0A7S8EDN1</accession>
<dbReference type="Pfam" id="PF13578">
    <property type="entry name" value="Methyltransf_24"/>
    <property type="match status" value="1"/>
</dbReference>
<reference evidence="1 2" key="1">
    <citation type="submission" date="2020-02" db="EMBL/GenBank/DDBJ databases">
        <authorList>
            <person name="Zheng R.K."/>
            <person name="Sun C.M."/>
        </authorList>
    </citation>
    <scope>NUCLEOTIDE SEQUENCE [LARGE SCALE GENOMIC DNA]</scope>
    <source>
        <strain evidence="2">rifampicinis</strain>
    </source>
</reference>
<dbReference type="KEGG" id="pmet:G4Y79_11275"/>
<dbReference type="GO" id="GO:0008168">
    <property type="term" value="F:methyltransferase activity"/>
    <property type="evidence" value="ECO:0007669"/>
    <property type="project" value="UniProtKB-KW"/>
</dbReference>
<dbReference type="InterPro" id="IPR029063">
    <property type="entry name" value="SAM-dependent_MTases_sf"/>
</dbReference>
<proteinExistence type="predicted"/>
<dbReference type="GO" id="GO:0032259">
    <property type="term" value="P:methylation"/>
    <property type="evidence" value="ECO:0007669"/>
    <property type="project" value="UniProtKB-KW"/>
</dbReference>
<organism evidence="1 2">
    <name type="scientific">Phototrophicus methaneseepsis</name>
    <dbReference type="NCBI Taxonomy" id="2710758"/>
    <lineage>
        <taxon>Bacteria</taxon>
        <taxon>Bacillati</taxon>
        <taxon>Chloroflexota</taxon>
        <taxon>Candidatus Thermofontia</taxon>
        <taxon>Phototrophicales</taxon>
        <taxon>Phototrophicaceae</taxon>
        <taxon>Phototrophicus</taxon>
    </lineage>
</organism>
<name>A0A7S8EDN1_9CHLR</name>
<dbReference type="AlphaFoldDB" id="A0A7S8EDN1"/>
<evidence type="ECO:0000313" key="2">
    <source>
        <dbReference type="Proteomes" id="UP000594468"/>
    </source>
</evidence>
<evidence type="ECO:0000313" key="1">
    <source>
        <dbReference type="EMBL" id="QPC84919.1"/>
    </source>
</evidence>
<dbReference type="Proteomes" id="UP000594468">
    <property type="component" value="Chromosome"/>
</dbReference>
<sequence>MPSLKDTLLLAGGIAIGWMLAHKEPATSLTPVDVTDILNDRLNEPFQNYRQLEAVIGLYQQLNPIAPLPPMRRWAISPDFALVIMQQVRKTQPQLVVEASCGVSTIVTAYTLQQNGSGRVVALEQDEHFAQITRDRLIEHKLDHIATVIHAPLAPLMLNGQTWSWYNTATVEDMDLQNIDMLTIDGPSQWGIDQAMVRYPALPVFYDRLSLGATILVDDADRRDEKRAIKRWLKAYDLVKTTELETEKGTVILQKAAQGT</sequence>
<gene>
    <name evidence="1" type="ORF">G4Y79_11275</name>
</gene>
<keyword evidence="1" id="KW-0808">Transferase</keyword>
<protein>
    <submittedName>
        <fullName evidence="1">Class I SAM-dependent methyltransferase</fullName>
    </submittedName>
</protein>
<keyword evidence="2" id="KW-1185">Reference proteome</keyword>